<keyword evidence="2" id="KW-1185">Reference proteome</keyword>
<dbReference type="OrthoDB" id="61437at2759"/>
<comment type="caution">
    <text evidence="1">The sequence shown here is derived from an EMBL/GenBank/DDBJ whole genome shotgun (WGS) entry which is preliminary data.</text>
</comment>
<feature type="non-terminal residue" evidence="1">
    <location>
        <position position="1"/>
    </location>
</feature>
<name>A0A9P5YJ67_9AGAR</name>
<dbReference type="EMBL" id="MU156095">
    <property type="protein sequence ID" value="KAF9470284.1"/>
    <property type="molecule type" value="Genomic_DNA"/>
</dbReference>
<feature type="non-terminal residue" evidence="1">
    <location>
        <position position="674"/>
    </location>
</feature>
<evidence type="ECO:0000313" key="1">
    <source>
        <dbReference type="EMBL" id="KAF9470284.1"/>
    </source>
</evidence>
<protein>
    <submittedName>
        <fullName evidence="1">Uncharacterized protein</fullName>
    </submittedName>
</protein>
<dbReference type="AlphaFoldDB" id="A0A9P5YJ67"/>
<sequence>DSVMEQLNANLAELIRQNHAQLESILHDNVNSSIVDGLRTIAWDMLSLEAEQKFTCVQCEKEFTARTNGPNACSFHLTDIYQTKKKLYECCNSTFPCQSGTHRAKHHCDYPYGNFFPRIRNVLSFINTFEQWAVAEDEDYEGGNTEHAYVGRLFSWSHEGPRVPENTLYVMIGSVWYRGRYYFNTFTAADLREVGAAIRASGDALIFRSSPDENAYAMGEWVVSDAGEVQGIRISAKAATSTQPYVRICPIDSTTCLKGGEVVTVSKGGLRSFTPSAPYILPSPVCVGPELKQEYTRAVRTDFKAEIPPTLRVILKTMSNPPLHANERPSPPEADLFYGAVSLFNNNESGSQKSISIMSVSAMYRLVGDSEYAPVAKCQLLDGDGEKLPITIEPRQSWKIKFSMMVPRTEDDAKLRISWKDAAFVARYRPLRIKLILEDVEGAKMSLVLEYVHQPISWTFKQPNANDLYLFSFDNYITFSHQYVHITSDYSKDGLFTIHGAQITPKMLKRIVYRALKTQTAEIDLGIGQEPFPGEWAWSAWALVDLSCQSVYAFKIIMHDGKKFEQKHFGAVYYVPCPAYGEREEEVRAIQYASESASLPPLEPYTVPEFVQDDDVDDEKPVPPPAPLESTPAVAAKENGVVPPQIESAIVDLNTKLASVDANLSAMNTFLERI</sequence>
<dbReference type="Proteomes" id="UP000807469">
    <property type="component" value="Unassembled WGS sequence"/>
</dbReference>
<gene>
    <name evidence="1" type="ORF">BDN70DRAFT_774751</name>
</gene>
<accession>A0A9P5YJ67</accession>
<organism evidence="1 2">
    <name type="scientific">Pholiota conissans</name>
    <dbReference type="NCBI Taxonomy" id="109636"/>
    <lineage>
        <taxon>Eukaryota</taxon>
        <taxon>Fungi</taxon>
        <taxon>Dikarya</taxon>
        <taxon>Basidiomycota</taxon>
        <taxon>Agaricomycotina</taxon>
        <taxon>Agaricomycetes</taxon>
        <taxon>Agaricomycetidae</taxon>
        <taxon>Agaricales</taxon>
        <taxon>Agaricineae</taxon>
        <taxon>Strophariaceae</taxon>
        <taxon>Pholiota</taxon>
    </lineage>
</organism>
<reference evidence="1" key="1">
    <citation type="submission" date="2020-11" db="EMBL/GenBank/DDBJ databases">
        <authorList>
            <consortium name="DOE Joint Genome Institute"/>
            <person name="Ahrendt S."/>
            <person name="Riley R."/>
            <person name="Andreopoulos W."/>
            <person name="Labutti K."/>
            <person name="Pangilinan J."/>
            <person name="Ruiz-Duenas F.J."/>
            <person name="Barrasa J.M."/>
            <person name="Sanchez-Garcia M."/>
            <person name="Camarero S."/>
            <person name="Miyauchi S."/>
            <person name="Serrano A."/>
            <person name="Linde D."/>
            <person name="Babiker R."/>
            <person name="Drula E."/>
            <person name="Ayuso-Fernandez I."/>
            <person name="Pacheco R."/>
            <person name="Padilla G."/>
            <person name="Ferreira P."/>
            <person name="Barriuso J."/>
            <person name="Kellner H."/>
            <person name="Castanera R."/>
            <person name="Alfaro M."/>
            <person name="Ramirez L."/>
            <person name="Pisabarro A.G."/>
            <person name="Kuo A."/>
            <person name="Tritt A."/>
            <person name="Lipzen A."/>
            <person name="He G."/>
            <person name="Yan M."/>
            <person name="Ng V."/>
            <person name="Cullen D."/>
            <person name="Martin F."/>
            <person name="Rosso M.-N."/>
            <person name="Henrissat B."/>
            <person name="Hibbett D."/>
            <person name="Martinez A.T."/>
            <person name="Grigoriev I.V."/>
        </authorList>
    </citation>
    <scope>NUCLEOTIDE SEQUENCE</scope>
    <source>
        <strain evidence="1">CIRM-BRFM 674</strain>
    </source>
</reference>
<evidence type="ECO:0000313" key="2">
    <source>
        <dbReference type="Proteomes" id="UP000807469"/>
    </source>
</evidence>
<proteinExistence type="predicted"/>